<feature type="compositionally biased region" description="Polar residues" evidence="1">
    <location>
        <begin position="46"/>
        <end position="55"/>
    </location>
</feature>
<sequence>METVKSHEKNGTRRLKLEITDSCLEVAGSEIEFEWQMAMTQSAAAMHSDTVNMNRRSADNDKRRGEKDHELEKEMNSNQELEKEINSDYELEKEMNLDLSL</sequence>
<dbReference type="Proteomes" id="UP001064489">
    <property type="component" value="Chromosome 13"/>
</dbReference>
<name>A0AAD5P546_ACENE</name>
<evidence type="ECO:0000256" key="1">
    <source>
        <dbReference type="SAM" id="MobiDB-lite"/>
    </source>
</evidence>
<evidence type="ECO:0000313" key="2">
    <source>
        <dbReference type="EMBL" id="KAI9199172.1"/>
    </source>
</evidence>
<dbReference type="EMBL" id="JAJSOW010000002">
    <property type="protein sequence ID" value="KAI9199172.1"/>
    <property type="molecule type" value="Genomic_DNA"/>
</dbReference>
<keyword evidence="3" id="KW-1185">Reference proteome</keyword>
<gene>
    <name evidence="2" type="ORF">LWI28_028608</name>
</gene>
<protein>
    <submittedName>
        <fullName evidence="2">Uncharacterized protein</fullName>
    </submittedName>
</protein>
<proteinExistence type="predicted"/>
<accession>A0AAD5P546</accession>
<organism evidence="2 3">
    <name type="scientific">Acer negundo</name>
    <name type="common">Box elder</name>
    <dbReference type="NCBI Taxonomy" id="4023"/>
    <lineage>
        <taxon>Eukaryota</taxon>
        <taxon>Viridiplantae</taxon>
        <taxon>Streptophyta</taxon>
        <taxon>Embryophyta</taxon>
        <taxon>Tracheophyta</taxon>
        <taxon>Spermatophyta</taxon>
        <taxon>Magnoliopsida</taxon>
        <taxon>eudicotyledons</taxon>
        <taxon>Gunneridae</taxon>
        <taxon>Pentapetalae</taxon>
        <taxon>rosids</taxon>
        <taxon>malvids</taxon>
        <taxon>Sapindales</taxon>
        <taxon>Sapindaceae</taxon>
        <taxon>Hippocastanoideae</taxon>
        <taxon>Acereae</taxon>
        <taxon>Acer</taxon>
    </lineage>
</organism>
<evidence type="ECO:0000313" key="3">
    <source>
        <dbReference type="Proteomes" id="UP001064489"/>
    </source>
</evidence>
<feature type="region of interest" description="Disordered" evidence="1">
    <location>
        <begin position="46"/>
        <end position="88"/>
    </location>
</feature>
<feature type="compositionally biased region" description="Basic and acidic residues" evidence="1">
    <location>
        <begin position="56"/>
        <end position="88"/>
    </location>
</feature>
<comment type="caution">
    <text evidence="2">The sequence shown here is derived from an EMBL/GenBank/DDBJ whole genome shotgun (WGS) entry which is preliminary data.</text>
</comment>
<reference evidence="2 3" key="1">
    <citation type="journal article" date="2022" name="Plant J.">
        <title>Strategies of tolerance reflected in two North American maple genomes.</title>
        <authorList>
            <person name="McEvoy S.L."/>
            <person name="Sezen U.U."/>
            <person name="Trouern-Trend A."/>
            <person name="McMahon S.M."/>
            <person name="Schaberg P.G."/>
            <person name="Yang J."/>
            <person name="Wegrzyn J.L."/>
            <person name="Swenson N.G."/>
        </authorList>
    </citation>
    <scope>NUCLEOTIDE SEQUENCE [LARGE SCALE GENOMIC DNA]</scope>
    <source>
        <strain evidence="2">91603</strain>
    </source>
</reference>
<dbReference type="AlphaFoldDB" id="A0AAD5P546"/>